<dbReference type="NCBIfam" id="TIGR01079">
    <property type="entry name" value="rplX_bact"/>
    <property type="match status" value="1"/>
</dbReference>
<proteinExistence type="inferred from homology"/>
<dbReference type="SUPFAM" id="SSF50104">
    <property type="entry name" value="Translation proteins SH3-like domain"/>
    <property type="match status" value="1"/>
</dbReference>
<comment type="function">
    <text evidence="5">One of two assembly initiator proteins, it binds directly to the 5'-end of the 23S rRNA, where it nucleates assembly of the 50S subunit.</text>
</comment>
<dbReference type="GO" id="GO:0006412">
    <property type="term" value="P:translation"/>
    <property type="evidence" value="ECO:0007669"/>
    <property type="project" value="UniProtKB-UniRule"/>
</dbReference>
<dbReference type="GO" id="GO:0019843">
    <property type="term" value="F:rRNA binding"/>
    <property type="evidence" value="ECO:0007669"/>
    <property type="project" value="UniProtKB-UniRule"/>
</dbReference>
<name>A0ABC7ZID4_MYCGT</name>
<evidence type="ECO:0000313" key="8">
    <source>
        <dbReference type="EMBL" id="AFQ03975.1"/>
    </source>
</evidence>
<dbReference type="CDD" id="cd06089">
    <property type="entry name" value="KOW_RPL26"/>
    <property type="match status" value="1"/>
</dbReference>
<comment type="similarity">
    <text evidence="1 5 6">Belongs to the universal ribosomal protein uL24 family.</text>
</comment>
<evidence type="ECO:0000256" key="2">
    <source>
        <dbReference type="ARBA" id="ARBA00022980"/>
    </source>
</evidence>
<keyword evidence="2 5" id="KW-0689">Ribosomal protein</keyword>
<dbReference type="GO" id="GO:0005840">
    <property type="term" value="C:ribosome"/>
    <property type="evidence" value="ECO:0007669"/>
    <property type="project" value="UniProtKB-KW"/>
</dbReference>
<sequence>MQRIRKGDKVVVITGKNKGGSGIVLKVLTKQNKAIVEGINKVTVHKKEQVNKRSKQTNPTTKEAPLPLNKLALFDQKAKQQTIGKIKYQIDPKTKQKTRVFKKTNNAI</sequence>
<feature type="domain" description="KOW" evidence="7">
    <location>
        <begin position="3"/>
        <end position="30"/>
    </location>
</feature>
<dbReference type="SMR" id="A0ABC7ZID4"/>
<dbReference type="Pfam" id="PF17136">
    <property type="entry name" value="ribosomal_L24"/>
    <property type="match status" value="1"/>
</dbReference>
<dbReference type="HAMAP" id="MF_01326_B">
    <property type="entry name" value="Ribosomal_uL24_B"/>
    <property type="match status" value="1"/>
</dbReference>
<accession>A0ABC7ZID4</accession>
<dbReference type="GeneID" id="99646993"/>
<evidence type="ECO:0000256" key="5">
    <source>
        <dbReference type="HAMAP-Rule" id="MF_01326"/>
    </source>
</evidence>
<dbReference type="AlphaFoldDB" id="A0ABC7ZID4"/>
<dbReference type="Gene3D" id="2.30.30.30">
    <property type="match status" value="1"/>
</dbReference>
<dbReference type="InterPro" id="IPR008991">
    <property type="entry name" value="Translation_prot_SH3-like_sf"/>
</dbReference>
<dbReference type="GO" id="GO:1990904">
    <property type="term" value="C:ribonucleoprotein complex"/>
    <property type="evidence" value="ECO:0007669"/>
    <property type="project" value="UniProtKB-KW"/>
</dbReference>
<evidence type="ECO:0000259" key="7">
    <source>
        <dbReference type="SMART" id="SM00739"/>
    </source>
</evidence>
<comment type="subunit">
    <text evidence="5">Part of the 50S ribosomal subunit.</text>
</comment>
<reference evidence="8 9" key="1">
    <citation type="journal article" date="2012" name="J. Bacteriol.">
        <title>Draft Genome Sequences of Four Axenic Mycoplasma genitalium Strains Isolated from Denmark, Japan, and Australia.</title>
        <authorList>
            <person name="McGowin C.L."/>
            <person name="Ma L."/>
            <person name="Jensen J.S."/>
            <person name="Mancuso M.M."/>
            <person name="Hamasuna R."/>
            <person name="Adegboye D."/>
            <person name="Martin D.H."/>
        </authorList>
    </citation>
    <scope>NUCLEOTIDE SEQUENCE [LARGE SCALE GENOMIC DNA]</scope>
    <source>
        <strain evidence="8 9">M6320</strain>
    </source>
</reference>
<keyword evidence="5" id="KW-0694">RNA-binding</keyword>
<dbReference type="InterPro" id="IPR005824">
    <property type="entry name" value="KOW"/>
</dbReference>
<keyword evidence="5" id="KW-0699">rRNA-binding</keyword>
<evidence type="ECO:0000256" key="3">
    <source>
        <dbReference type="ARBA" id="ARBA00023274"/>
    </source>
</evidence>
<dbReference type="Proteomes" id="UP000005254">
    <property type="component" value="Chromosome"/>
</dbReference>
<dbReference type="InterPro" id="IPR005825">
    <property type="entry name" value="Ribosomal_uL24_CS"/>
</dbReference>
<dbReference type="PROSITE" id="PS01108">
    <property type="entry name" value="RIBOSOMAL_L24"/>
    <property type="match status" value="1"/>
</dbReference>
<dbReference type="InterPro" id="IPR041988">
    <property type="entry name" value="Ribosomal_uL24_KOW"/>
</dbReference>
<dbReference type="PANTHER" id="PTHR12903">
    <property type="entry name" value="MITOCHONDRIAL RIBOSOMAL PROTEIN L24"/>
    <property type="match status" value="1"/>
</dbReference>
<dbReference type="Pfam" id="PF00467">
    <property type="entry name" value="KOW"/>
    <property type="match status" value="1"/>
</dbReference>
<evidence type="ECO:0000313" key="9">
    <source>
        <dbReference type="Proteomes" id="UP000005254"/>
    </source>
</evidence>
<dbReference type="InterPro" id="IPR003256">
    <property type="entry name" value="Ribosomal_uL24"/>
</dbReference>
<dbReference type="KEGG" id="mgx:CM1_00945"/>
<evidence type="ECO:0000256" key="4">
    <source>
        <dbReference type="ARBA" id="ARBA00035206"/>
    </source>
</evidence>
<keyword evidence="3 5" id="KW-0687">Ribonucleoprotein</keyword>
<dbReference type="EMBL" id="CP003772">
    <property type="protein sequence ID" value="AFQ03975.1"/>
    <property type="molecule type" value="Genomic_DNA"/>
</dbReference>
<gene>
    <name evidence="5" type="primary">rplX</name>
    <name evidence="8" type="ORF">CM1_00945</name>
</gene>
<organism evidence="8 9">
    <name type="scientific">Mycoplasmoides genitalium M6320</name>
    <dbReference type="NCBI Taxonomy" id="662945"/>
    <lineage>
        <taxon>Bacteria</taxon>
        <taxon>Bacillati</taxon>
        <taxon>Mycoplasmatota</taxon>
        <taxon>Mycoplasmoidales</taxon>
        <taxon>Mycoplasmoidaceae</taxon>
        <taxon>Mycoplasmoides</taxon>
    </lineage>
</organism>
<comment type="function">
    <text evidence="5">One of the proteins that surrounds the polypeptide exit tunnel on the outside of the subunit.</text>
</comment>
<dbReference type="RefSeq" id="WP_009885846.1">
    <property type="nucleotide sequence ID" value="NC_018497.1"/>
</dbReference>
<evidence type="ECO:0000256" key="6">
    <source>
        <dbReference type="RuleBase" id="RU003477"/>
    </source>
</evidence>
<dbReference type="InterPro" id="IPR014722">
    <property type="entry name" value="Rib_uL2_dom2"/>
</dbReference>
<dbReference type="SMART" id="SM00739">
    <property type="entry name" value="KOW"/>
    <property type="match status" value="1"/>
</dbReference>
<evidence type="ECO:0000256" key="1">
    <source>
        <dbReference type="ARBA" id="ARBA00010618"/>
    </source>
</evidence>
<dbReference type="FunFam" id="2.30.30.30:FF:000155">
    <property type="entry name" value="50S ribosomal protein L24"/>
    <property type="match status" value="1"/>
</dbReference>
<dbReference type="InterPro" id="IPR057264">
    <property type="entry name" value="Ribosomal_uL24_C"/>
</dbReference>
<protein>
    <recommendedName>
        <fullName evidence="4 5">Large ribosomal subunit protein uL24</fullName>
    </recommendedName>
</protein>